<dbReference type="InterPro" id="IPR051533">
    <property type="entry name" value="WaaL-like"/>
</dbReference>
<comment type="caution">
    <text evidence="7">The sequence shown here is derived from an EMBL/GenBank/DDBJ whole genome shotgun (WGS) entry which is preliminary data.</text>
</comment>
<accession>A0A4R8WA35</accession>
<feature type="transmembrane region" description="Helical" evidence="5">
    <location>
        <begin position="173"/>
        <end position="192"/>
    </location>
</feature>
<proteinExistence type="predicted"/>
<feature type="transmembrane region" description="Helical" evidence="5">
    <location>
        <begin position="360"/>
        <end position="380"/>
    </location>
</feature>
<dbReference type="EMBL" id="SOFL01000008">
    <property type="protein sequence ID" value="TFC05540.1"/>
    <property type="molecule type" value="Genomic_DNA"/>
</dbReference>
<feature type="transmembrane region" description="Helical" evidence="5">
    <location>
        <begin position="140"/>
        <end position="161"/>
    </location>
</feature>
<dbReference type="PANTHER" id="PTHR37422:SF13">
    <property type="entry name" value="LIPOPOLYSACCHARIDE BIOSYNTHESIS PROTEIN PA4999-RELATED"/>
    <property type="match status" value="1"/>
</dbReference>
<reference evidence="7 8" key="1">
    <citation type="submission" date="2019-03" db="EMBL/GenBank/DDBJ databases">
        <title>Genomics of glacier-inhabiting Cryobacterium strains.</title>
        <authorList>
            <person name="Liu Q."/>
            <person name="Xin Y.-H."/>
        </authorList>
    </citation>
    <scope>NUCLEOTIDE SEQUENCE [LARGE SCALE GENOMIC DNA]</scope>
    <source>
        <strain evidence="7 8">RHLS22-1</strain>
    </source>
</reference>
<protein>
    <submittedName>
        <fullName evidence="7">O-antigen ligase family protein</fullName>
    </submittedName>
</protein>
<dbReference type="RefSeq" id="WP_134452444.1">
    <property type="nucleotide sequence ID" value="NZ_SOFL01000008.1"/>
</dbReference>
<keyword evidence="7" id="KW-0436">Ligase</keyword>
<keyword evidence="3 5" id="KW-1133">Transmembrane helix</keyword>
<dbReference type="GO" id="GO:0016874">
    <property type="term" value="F:ligase activity"/>
    <property type="evidence" value="ECO:0007669"/>
    <property type="project" value="UniProtKB-KW"/>
</dbReference>
<evidence type="ECO:0000256" key="4">
    <source>
        <dbReference type="ARBA" id="ARBA00023136"/>
    </source>
</evidence>
<feature type="transmembrane region" description="Helical" evidence="5">
    <location>
        <begin position="48"/>
        <end position="66"/>
    </location>
</feature>
<evidence type="ECO:0000313" key="8">
    <source>
        <dbReference type="Proteomes" id="UP000297907"/>
    </source>
</evidence>
<feature type="transmembrane region" description="Helical" evidence="5">
    <location>
        <begin position="238"/>
        <end position="256"/>
    </location>
</feature>
<organism evidence="7 8">
    <name type="scientific">Cryobacterium adonitolivorans</name>
    <dbReference type="NCBI Taxonomy" id="1259189"/>
    <lineage>
        <taxon>Bacteria</taxon>
        <taxon>Bacillati</taxon>
        <taxon>Actinomycetota</taxon>
        <taxon>Actinomycetes</taxon>
        <taxon>Micrococcales</taxon>
        <taxon>Microbacteriaceae</taxon>
        <taxon>Cryobacterium</taxon>
    </lineage>
</organism>
<dbReference type="GO" id="GO:0016020">
    <property type="term" value="C:membrane"/>
    <property type="evidence" value="ECO:0007669"/>
    <property type="project" value="UniProtKB-SubCell"/>
</dbReference>
<dbReference type="AlphaFoldDB" id="A0A4R8WA35"/>
<keyword evidence="4 5" id="KW-0472">Membrane</keyword>
<dbReference type="Pfam" id="PF04932">
    <property type="entry name" value="Wzy_C"/>
    <property type="match status" value="1"/>
</dbReference>
<sequence length="421" mass="44635">MTTQTRHIQTSVNSGDRVSIQPVITVLWVILALPIPVYRIIPGTLANVWTYGALGLVILLILLGRGGKPKWPGVWVFAGLCALAAGVVSSGTSGLAKTMPIGIQLFILLSLAPFAVRGSVVRDSKLLARVSVSFTLAQTVSALVGIVQLLGVPVLGYAAVYGRSPGLAGHPNVLGVMGAIAVLLCTHVLAVRAPFPRLLVIGALAVNAAGVLSTGSLSSMFACVFGVLFVLSSHRIPITRVLWVVVAGALALWAALQNPNVAQYFRSPADRFFQVTGQTDDISTLDIRMNTYRVAWERIQIDPFMGKGIDPGQSAAFGNTMVHNVFLHAWYQGGIALAAGIAAVLLAAVVFVLQALRAREFALAAGILITILSYALTSAFFDQVYYWLPVVAAWASLSTSPIRAKKIAPPSMPRPVRNGRP</sequence>
<evidence type="ECO:0000256" key="3">
    <source>
        <dbReference type="ARBA" id="ARBA00022989"/>
    </source>
</evidence>
<feature type="transmembrane region" description="Helical" evidence="5">
    <location>
        <begin position="72"/>
        <end position="89"/>
    </location>
</feature>
<feature type="transmembrane region" description="Helical" evidence="5">
    <location>
        <begin position="198"/>
        <end position="231"/>
    </location>
</feature>
<evidence type="ECO:0000256" key="5">
    <source>
        <dbReference type="SAM" id="Phobius"/>
    </source>
</evidence>
<evidence type="ECO:0000256" key="2">
    <source>
        <dbReference type="ARBA" id="ARBA00022692"/>
    </source>
</evidence>
<dbReference type="InterPro" id="IPR007016">
    <property type="entry name" value="O-antigen_ligase-rel_domated"/>
</dbReference>
<dbReference type="Proteomes" id="UP000297907">
    <property type="component" value="Unassembled WGS sequence"/>
</dbReference>
<feature type="domain" description="O-antigen ligase-related" evidence="6">
    <location>
        <begin position="204"/>
        <end position="339"/>
    </location>
</feature>
<evidence type="ECO:0000256" key="1">
    <source>
        <dbReference type="ARBA" id="ARBA00004141"/>
    </source>
</evidence>
<feature type="transmembrane region" description="Helical" evidence="5">
    <location>
        <begin position="329"/>
        <end position="353"/>
    </location>
</feature>
<name>A0A4R8WA35_9MICO</name>
<keyword evidence="2 5" id="KW-0812">Transmembrane</keyword>
<gene>
    <name evidence="7" type="ORF">E3O42_02990</name>
</gene>
<evidence type="ECO:0000313" key="7">
    <source>
        <dbReference type="EMBL" id="TFC05540.1"/>
    </source>
</evidence>
<dbReference type="PANTHER" id="PTHR37422">
    <property type="entry name" value="TEICHURONIC ACID BIOSYNTHESIS PROTEIN TUAE"/>
    <property type="match status" value="1"/>
</dbReference>
<feature type="transmembrane region" description="Helical" evidence="5">
    <location>
        <begin position="101"/>
        <end position="120"/>
    </location>
</feature>
<feature type="transmembrane region" description="Helical" evidence="5">
    <location>
        <begin position="20"/>
        <end position="41"/>
    </location>
</feature>
<keyword evidence="8" id="KW-1185">Reference proteome</keyword>
<dbReference type="OrthoDB" id="5074514at2"/>
<comment type="subcellular location">
    <subcellularLocation>
        <location evidence="1">Membrane</location>
        <topology evidence="1">Multi-pass membrane protein</topology>
    </subcellularLocation>
</comment>
<evidence type="ECO:0000259" key="6">
    <source>
        <dbReference type="Pfam" id="PF04932"/>
    </source>
</evidence>